<dbReference type="Proteomes" id="UP000326384">
    <property type="component" value="Unassembled WGS sequence"/>
</dbReference>
<evidence type="ECO:0000313" key="4">
    <source>
        <dbReference type="Proteomes" id="UP000236413"/>
    </source>
</evidence>
<evidence type="ECO:0000313" key="3">
    <source>
        <dbReference type="EMBL" id="PWN62484.1"/>
    </source>
</evidence>
<protein>
    <submittedName>
        <fullName evidence="3">Uncharacterized protein</fullName>
    </submittedName>
</protein>
<comment type="caution">
    <text evidence="3">The sequence shown here is derived from an EMBL/GenBank/DDBJ whole genome shotgun (WGS) entry which is preliminary data.</text>
</comment>
<dbReference type="EMBL" id="VTPV01000004">
    <property type="protein sequence ID" value="KAB1231024.1"/>
    <property type="molecule type" value="Genomic_DNA"/>
</dbReference>
<feature type="region of interest" description="Disordered" evidence="1">
    <location>
        <begin position="197"/>
        <end position="221"/>
    </location>
</feature>
<accession>A0A316WM27</accession>
<reference evidence="3 4" key="1">
    <citation type="submission" date="2018-04" db="EMBL/GenBank/DDBJ databases">
        <title>Chryseobacterium oncorhynchi 701B-08T from rainbow trout, and Chryseobacterium viscerum 687B-08T from diseased fish.</title>
        <authorList>
            <person name="Jeong J.-J."/>
            <person name="Lee Y.J."/>
            <person name="Pathiraja D."/>
            <person name="Park B."/>
            <person name="Choi I.-G."/>
            <person name="Kim K.D."/>
        </authorList>
    </citation>
    <scope>NUCLEOTIDE SEQUENCE [LARGE SCALE GENOMIC DNA]</scope>
    <source>
        <strain evidence="3 4">687B-08</strain>
    </source>
</reference>
<dbReference type="EMBL" id="PPEG02000003">
    <property type="protein sequence ID" value="PWN62484.1"/>
    <property type="molecule type" value="Genomic_DNA"/>
</dbReference>
<evidence type="ECO:0000313" key="5">
    <source>
        <dbReference type="Proteomes" id="UP000326384"/>
    </source>
</evidence>
<evidence type="ECO:0000256" key="1">
    <source>
        <dbReference type="SAM" id="MobiDB-lite"/>
    </source>
</evidence>
<dbReference type="RefSeq" id="WP_109738113.1">
    <property type="nucleotide sequence ID" value="NZ_PPEG02000003.1"/>
</dbReference>
<sequence length="221" mass="23741">METIEITRTEVGINDPFERVISEELLSLTGESTESYSIEVAGQGQLTGLSYTVPAHTEGRIKAKLQINAMSSDDVKKLNDLAMGMLNITAKEEIKEFEKTSASANLSVWTWFFGGGGASASYEKTKSLMKSKGLNEAQITTLMNTFLEMAKKMSTVQINFYVNNSANSYSVSGDLYLYTVSGTIKTEKGTSQYRMLSDQASAGGPPPAGGGAPSSGIIKLN</sequence>
<proteinExistence type="predicted"/>
<dbReference type="AlphaFoldDB" id="A0A316WM27"/>
<reference evidence="2 5" key="2">
    <citation type="journal article" date="2019" name="Stand. Genomic Sci.">
        <title>Draft Whole-Genome Sequence of a Novel Chryseobacterium viscerum Strain Isolated from Fresh Water at Dripping Springs, New Mexico.</title>
        <authorList>
            <person name="Kyndt J.A."/>
            <person name="Moore T.C."/>
        </authorList>
    </citation>
    <scope>NUCLEOTIDE SEQUENCE [LARGE SCALE GENOMIC DNA]</scope>
    <source>
        <strain evidence="2 5">DPS</strain>
    </source>
</reference>
<dbReference type="Proteomes" id="UP000236413">
    <property type="component" value="Unassembled WGS sequence"/>
</dbReference>
<keyword evidence="5" id="KW-1185">Reference proteome</keyword>
<gene>
    <name evidence="3" type="ORF">C1634_006795</name>
    <name evidence="2" type="ORF">F8D52_08100</name>
</gene>
<organism evidence="3 4">
    <name type="scientific">Chryseobacterium viscerum</name>
    <dbReference type="NCBI Taxonomy" id="1037377"/>
    <lineage>
        <taxon>Bacteria</taxon>
        <taxon>Pseudomonadati</taxon>
        <taxon>Bacteroidota</taxon>
        <taxon>Flavobacteriia</taxon>
        <taxon>Flavobacteriales</taxon>
        <taxon>Weeksellaceae</taxon>
        <taxon>Chryseobacterium group</taxon>
        <taxon>Chryseobacterium</taxon>
    </lineage>
</organism>
<name>A0A316WM27_9FLAO</name>
<evidence type="ECO:0000313" key="2">
    <source>
        <dbReference type="EMBL" id="KAB1231024.1"/>
    </source>
</evidence>